<accession>T2GE91</accession>
<feature type="domain" description="Schlafen AlbA-2" evidence="1">
    <location>
        <begin position="247"/>
        <end position="379"/>
    </location>
</feature>
<dbReference type="AlphaFoldDB" id="T2GE91"/>
<keyword evidence="3" id="KW-1185">Reference proteome</keyword>
<evidence type="ECO:0000313" key="3">
    <source>
        <dbReference type="Proteomes" id="UP000016587"/>
    </source>
</evidence>
<evidence type="ECO:0000259" key="1">
    <source>
        <dbReference type="Pfam" id="PF04326"/>
    </source>
</evidence>
<dbReference type="KEGG" id="dgg:DGI_2715"/>
<dbReference type="STRING" id="1121448.DGI_2715"/>
<dbReference type="InterPro" id="IPR038461">
    <property type="entry name" value="Schlafen_AlbA_2_dom_sf"/>
</dbReference>
<dbReference type="Pfam" id="PF04326">
    <property type="entry name" value="SLFN_AlbA_2"/>
    <property type="match status" value="1"/>
</dbReference>
<reference evidence="3" key="2">
    <citation type="submission" date="2013-07" db="EMBL/GenBank/DDBJ databases">
        <authorList>
            <person name="Morais-Silva F.O."/>
            <person name="Rezende A.M."/>
            <person name="Pimentel C."/>
            <person name="Resende D.M."/>
            <person name="Santos C.I."/>
            <person name="Clemente C."/>
            <person name="de Oliveira L.M."/>
            <person name="da Silva S.M."/>
            <person name="Costa D.A."/>
            <person name="Varela-Raposo A."/>
            <person name="Horacio E.C.A."/>
            <person name="Matos M."/>
            <person name="Flores O."/>
            <person name="Ruiz J.C."/>
            <person name="Rodrigues-Pousada C."/>
        </authorList>
    </citation>
    <scope>NUCLEOTIDE SEQUENCE [LARGE SCALE GENOMIC DNA]</scope>
    <source>
        <strain evidence="3">ATCC 19364 / DSM 1382 / NCIMB 9332 / VKM B-1759</strain>
    </source>
</reference>
<evidence type="ECO:0000313" key="2">
    <source>
        <dbReference type="EMBL" id="AGW14446.1"/>
    </source>
</evidence>
<dbReference type="OrthoDB" id="9798761at2"/>
<protein>
    <recommendedName>
        <fullName evidence="1">Schlafen AlbA-2 domain-containing protein</fullName>
    </recommendedName>
</protein>
<gene>
    <name evidence="2" type="ORF">DGI_2715</name>
</gene>
<dbReference type="HOGENOM" id="CLU_697803_0_0_7"/>
<dbReference type="RefSeq" id="WP_021761464.1">
    <property type="nucleotide sequence ID" value="NC_022444.1"/>
</dbReference>
<proteinExistence type="predicted"/>
<organism evidence="2 3">
    <name type="scientific">Megalodesulfovibrio gigas (strain ATCC 19364 / DSM 1382 / NCIMB 9332 / VKM B-1759)</name>
    <name type="common">Desulfovibrio gigas</name>
    <dbReference type="NCBI Taxonomy" id="1121448"/>
    <lineage>
        <taxon>Bacteria</taxon>
        <taxon>Pseudomonadati</taxon>
        <taxon>Thermodesulfobacteriota</taxon>
        <taxon>Desulfovibrionia</taxon>
        <taxon>Desulfovibrionales</taxon>
        <taxon>Desulfovibrionaceae</taxon>
        <taxon>Megalodesulfovibrio</taxon>
    </lineage>
</organism>
<dbReference type="PATRIC" id="fig|1121448.10.peg.2672"/>
<dbReference type="EMBL" id="CP006585">
    <property type="protein sequence ID" value="AGW14446.1"/>
    <property type="molecule type" value="Genomic_DNA"/>
</dbReference>
<reference evidence="2 3" key="1">
    <citation type="journal article" date="2013" name="J. Bacteriol.">
        <title>Roles of HynAB and Ech, the only two hydrogenases found in the model sulfate reducer Desulfovibrio gigas.</title>
        <authorList>
            <person name="Morais-Silva F.O."/>
            <person name="Santos C.I."/>
            <person name="Rodrigues R."/>
            <person name="Pereira I.A."/>
            <person name="Rodrigues-Pousada C."/>
        </authorList>
    </citation>
    <scope>NUCLEOTIDE SEQUENCE [LARGE SCALE GENOMIC DNA]</scope>
    <source>
        <strain evidence="3">ATCC 19364 / DSM 1382 / NCIMB 9332 / VKM B-1759</strain>
    </source>
</reference>
<dbReference type="Gene3D" id="3.30.950.30">
    <property type="entry name" value="Schlafen, AAA domain"/>
    <property type="match status" value="1"/>
</dbReference>
<name>T2GE91_MEGG1</name>
<dbReference type="eggNOG" id="COG2865">
    <property type="taxonomic scope" value="Bacteria"/>
</dbReference>
<sequence length="395" mass="42735">MERIMVDVVKSEQDYALHLDGRVAVTPGGRALRSPSLRLMELLVRDACESAPDRLAAQSLLETQLDEAEPAPAVLRQALLQALTLDPLVARKFPGQTAAASAGVWLEDDVPPMFLQYGGLVEAFAKAVAYLLEHGLAEYPAVQQDFVHFSNALAAVLEGMSPAWLAALARLQARHAVGLVLPLLLVTDSLSPSEYAALAVSQGTCTAAAAMQRYQILRQDAWTVREFLHTAPVLQRPSLRALIARGESYHLEFKSTLRCNLHTGKHDAAITHAALKSLAGFLNSGGGVLLLGVRDDGSIQGIEADGFPNLDRFGLHFWQTVEAGLGGGVCPFVETHFESLDGGTVCMVSCMESPRPVFLHAKSGEDEFYIRVGGSSRRLGVRDALEYISLHFKKD</sequence>
<dbReference type="Proteomes" id="UP000016587">
    <property type="component" value="Chromosome"/>
</dbReference>
<dbReference type="InterPro" id="IPR007421">
    <property type="entry name" value="Schlafen_AlbA_2_dom"/>
</dbReference>